<proteinExistence type="predicted"/>
<dbReference type="InterPro" id="IPR029058">
    <property type="entry name" value="AB_hydrolase_fold"/>
</dbReference>
<dbReference type="AlphaFoldDB" id="A0A3A8QAN0"/>
<protein>
    <submittedName>
        <fullName evidence="3">Alpha/beta fold hydrolase</fullName>
    </submittedName>
</protein>
<dbReference type="Gene3D" id="3.40.50.1820">
    <property type="entry name" value="alpha/beta hydrolase"/>
    <property type="match status" value="1"/>
</dbReference>
<dbReference type="EMBL" id="RAWM01000068">
    <property type="protein sequence ID" value="RKH65733.1"/>
    <property type="molecule type" value="Genomic_DNA"/>
</dbReference>
<name>A0A3A8QAN0_9BACT</name>
<keyword evidence="4" id="KW-1185">Reference proteome</keyword>
<dbReference type="PANTHER" id="PTHR43798:SF31">
    <property type="entry name" value="AB HYDROLASE SUPERFAMILY PROTEIN YCLE"/>
    <property type="match status" value="1"/>
</dbReference>
<dbReference type="PANTHER" id="PTHR43798">
    <property type="entry name" value="MONOACYLGLYCEROL LIPASE"/>
    <property type="match status" value="1"/>
</dbReference>
<dbReference type="GO" id="GO:0016020">
    <property type="term" value="C:membrane"/>
    <property type="evidence" value="ECO:0007669"/>
    <property type="project" value="TreeGrafter"/>
</dbReference>
<dbReference type="InterPro" id="IPR050266">
    <property type="entry name" value="AB_hydrolase_sf"/>
</dbReference>
<organism evidence="3 4">
    <name type="scientific">Corallococcus interemptor</name>
    <dbReference type="NCBI Taxonomy" id="2316720"/>
    <lineage>
        <taxon>Bacteria</taxon>
        <taxon>Pseudomonadati</taxon>
        <taxon>Myxococcota</taxon>
        <taxon>Myxococcia</taxon>
        <taxon>Myxococcales</taxon>
        <taxon>Cystobacterineae</taxon>
        <taxon>Myxococcaceae</taxon>
        <taxon>Corallococcus</taxon>
    </lineage>
</organism>
<dbReference type="InterPro" id="IPR000073">
    <property type="entry name" value="AB_hydrolase_1"/>
</dbReference>
<keyword evidence="1 3" id="KW-0378">Hydrolase</keyword>
<feature type="domain" description="AB hydrolase-1" evidence="2">
    <location>
        <begin position="66"/>
        <end position="348"/>
    </location>
</feature>
<sequence>MEWEDKVGMHHEGAAVVRTLVLLGALFGAGARAEVTRAEFLVPSEEGVEVSVREVKDTGMQVANLPPLILLHGARVPGRASFDLPVEGGSIAAELARAGHAVYVMDARGYGGSTRPLAMSTPARGRPLVNSHEVVQDVHAVVGWVKARTGQRRVGLFGWATGGHWAGMYASLHPDNVSHLVMLNALYAGSAEHKMLGKGTDFEDPKRPGRFNAEGMGAYRWNTGASLMAVWDRQLPAEEAERAKWRAPEVAASFQREAVTSDPLGPSRTPFAFRAPSGALEDSFYLATGRQLWDGAAITAKVLLLRAENDFWSRPEDVTRLQEHLHHAASVKAVVLPGATHFVHLERPEHGRRQLMDELLRFTGARVTPAPKPPKPATP</sequence>
<dbReference type="Pfam" id="PF00561">
    <property type="entry name" value="Abhydrolase_1"/>
    <property type="match status" value="1"/>
</dbReference>
<gene>
    <name evidence="3" type="ORF">D7X96_23220</name>
</gene>
<dbReference type="GO" id="GO:0016787">
    <property type="term" value="F:hydrolase activity"/>
    <property type="evidence" value="ECO:0007669"/>
    <property type="project" value="UniProtKB-KW"/>
</dbReference>
<comment type="caution">
    <text evidence="3">The sequence shown here is derived from an EMBL/GenBank/DDBJ whole genome shotgun (WGS) entry which is preliminary data.</text>
</comment>
<dbReference type="Proteomes" id="UP000282656">
    <property type="component" value="Unassembled WGS sequence"/>
</dbReference>
<evidence type="ECO:0000256" key="1">
    <source>
        <dbReference type="ARBA" id="ARBA00022801"/>
    </source>
</evidence>
<reference evidence="4" key="1">
    <citation type="submission" date="2018-09" db="EMBL/GenBank/DDBJ databases">
        <authorList>
            <person name="Livingstone P.G."/>
            <person name="Whitworth D.E."/>
        </authorList>
    </citation>
    <scope>NUCLEOTIDE SEQUENCE [LARGE SCALE GENOMIC DNA]</scope>
    <source>
        <strain evidence="4">AB047A</strain>
    </source>
</reference>
<accession>A0A3A8QAN0</accession>
<evidence type="ECO:0000313" key="3">
    <source>
        <dbReference type="EMBL" id="RKH65733.1"/>
    </source>
</evidence>
<dbReference type="RefSeq" id="WP_121770738.1">
    <property type="nucleotide sequence ID" value="NZ_RAWM01000068.1"/>
</dbReference>
<dbReference type="SUPFAM" id="SSF53474">
    <property type="entry name" value="alpha/beta-Hydrolases"/>
    <property type="match status" value="1"/>
</dbReference>
<evidence type="ECO:0000259" key="2">
    <source>
        <dbReference type="Pfam" id="PF00561"/>
    </source>
</evidence>
<dbReference type="OrthoDB" id="5492442at2"/>
<evidence type="ECO:0000313" key="4">
    <source>
        <dbReference type="Proteomes" id="UP000282656"/>
    </source>
</evidence>